<feature type="transmembrane region" description="Helical" evidence="1">
    <location>
        <begin position="406"/>
        <end position="423"/>
    </location>
</feature>
<feature type="transmembrane region" description="Helical" evidence="1">
    <location>
        <begin position="345"/>
        <end position="368"/>
    </location>
</feature>
<feature type="transmembrane region" description="Helical" evidence="1">
    <location>
        <begin position="217"/>
        <end position="234"/>
    </location>
</feature>
<feature type="transmembrane region" description="Helical" evidence="1">
    <location>
        <begin position="194"/>
        <end position="210"/>
    </location>
</feature>
<comment type="caution">
    <text evidence="2">The sequence shown here is derived from an EMBL/GenBank/DDBJ whole genome shotgun (WGS) entry which is preliminary data.</text>
</comment>
<feature type="transmembrane region" description="Helical" evidence="1">
    <location>
        <begin position="473"/>
        <end position="500"/>
    </location>
</feature>
<protein>
    <submittedName>
        <fullName evidence="2">Putative membrane protein DUF2142</fullName>
    </submittedName>
</protein>
<feature type="transmembrane region" description="Helical" evidence="1">
    <location>
        <begin position="435"/>
        <end position="453"/>
    </location>
</feature>
<reference evidence="2 3" key="1">
    <citation type="submission" date="2017-11" db="EMBL/GenBank/DDBJ databases">
        <title>Genomic Encyclopedia of Archaeal and Bacterial Type Strains, Phase II (KMG-II): From Individual Species to Whole Genera.</title>
        <authorList>
            <person name="Goeker M."/>
        </authorList>
    </citation>
    <scope>NUCLEOTIDE SEQUENCE [LARGE SCALE GENOMIC DNA]</scope>
    <source>
        <strain evidence="2 3">DSM 16400</strain>
    </source>
</reference>
<proteinExistence type="predicted"/>
<dbReference type="Pfam" id="PF09913">
    <property type="entry name" value="DUF2142"/>
    <property type="match status" value="1"/>
</dbReference>
<name>A0A2M9D7V5_9MICO</name>
<dbReference type="OrthoDB" id="3266966at2"/>
<feature type="transmembrane region" description="Helical" evidence="1">
    <location>
        <begin position="170"/>
        <end position="188"/>
    </location>
</feature>
<evidence type="ECO:0000313" key="3">
    <source>
        <dbReference type="Proteomes" id="UP000231742"/>
    </source>
</evidence>
<accession>A0A2M9D7V5</accession>
<dbReference type="InterPro" id="IPR018674">
    <property type="entry name" value="DUF2142_membrane"/>
</dbReference>
<evidence type="ECO:0000313" key="2">
    <source>
        <dbReference type="EMBL" id="PJJ81795.1"/>
    </source>
</evidence>
<dbReference type="RefSeq" id="WP_100388448.1">
    <property type="nucleotide sequence ID" value="NZ_BMZU01000001.1"/>
</dbReference>
<keyword evidence="1" id="KW-0472">Membrane</keyword>
<feature type="transmembrane region" description="Helical" evidence="1">
    <location>
        <begin position="240"/>
        <end position="256"/>
    </location>
</feature>
<keyword evidence="1" id="KW-0812">Transmembrane</keyword>
<feature type="transmembrane region" description="Helical" evidence="1">
    <location>
        <begin position="373"/>
        <end position="391"/>
    </location>
</feature>
<feature type="transmembrane region" description="Helical" evidence="1">
    <location>
        <begin position="142"/>
        <end position="163"/>
    </location>
</feature>
<organism evidence="2 3">
    <name type="scientific">Salinibacterium amurskyense</name>
    <dbReference type="NCBI Taxonomy" id="205941"/>
    <lineage>
        <taxon>Bacteria</taxon>
        <taxon>Bacillati</taxon>
        <taxon>Actinomycetota</taxon>
        <taxon>Actinomycetes</taxon>
        <taxon>Micrococcales</taxon>
        <taxon>Microbacteriaceae</taxon>
        <taxon>Salinibacterium</taxon>
    </lineage>
</organism>
<keyword evidence="1" id="KW-1133">Transmembrane helix</keyword>
<dbReference type="Proteomes" id="UP000231742">
    <property type="component" value="Unassembled WGS sequence"/>
</dbReference>
<dbReference type="EMBL" id="PGFH01000001">
    <property type="protein sequence ID" value="PJJ81795.1"/>
    <property type="molecule type" value="Genomic_DNA"/>
</dbReference>
<gene>
    <name evidence="2" type="ORF">CLV85_0977</name>
</gene>
<keyword evidence="3" id="KW-1185">Reference proteome</keyword>
<evidence type="ECO:0000256" key="1">
    <source>
        <dbReference type="SAM" id="Phobius"/>
    </source>
</evidence>
<feature type="transmembrane region" description="Helical" evidence="1">
    <location>
        <begin position="263"/>
        <end position="283"/>
    </location>
</feature>
<dbReference type="AlphaFoldDB" id="A0A2M9D7V5"/>
<feature type="transmembrane region" description="Helical" evidence="1">
    <location>
        <begin position="21"/>
        <end position="41"/>
    </location>
</feature>
<sequence>MAPGRFEPIVASARTNPLRRFRLIALAPVLALLALSAWAFASPMGAAPDDDYHLVSIWCSTDNPAYCQSGATDSTRLVPQALLSSPCYAFVSEESAACQDRIDFGSTSLVETDRGNFEGEYPPLYYSVMSVFVGDDTMFSVMAMRLFNVLLFVALTAALYMLLPVSRRPALVWGWLVTTMPLGVFLLASNNPSGWAVTGVGSAWLALLSYYEAETRVARAASAVLVVISVLMAAGSRGDSALYVVGALGVAIILVFENTRRFWLLSLLPVAMGVVAGVFFLTARQTSAGINGFAGAEAGPAAAQAATAADSLAGFGLLAYNLLNVPSLWIGAFGGWDLGWLDTPIPASVVFFGIAAFVALGFAGLGVLNWRKAFVVASVGFVLWILPTYVLTQGGDKVGEQVQPRYILPLIVLMGGLLVVQAGRKRVALGRVQTVAIVVVLSAANLVALHMNMRRYVTGNDVPGWNLNAGAEWFWSGAPAPMVVWAVGSTAFAGMVAILAREIHIAPVVATNNATAATTATGASPDAASGAPNDADASAALLAPSGITRVPA</sequence>